<dbReference type="GO" id="GO:0020037">
    <property type="term" value="F:heme binding"/>
    <property type="evidence" value="ECO:0007669"/>
    <property type="project" value="InterPro"/>
</dbReference>
<dbReference type="GO" id="GO:0016020">
    <property type="term" value="C:membrane"/>
    <property type="evidence" value="ECO:0007669"/>
    <property type="project" value="UniProtKB-SubCell"/>
</dbReference>
<comment type="subcellular location">
    <subcellularLocation>
        <location evidence="2">Membrane</location>
        <topology evidence="2">Single-pass membrane protein</topology>
    </subcellularLocation>
</comment>
<evidence type="ECO:0000256" key="11">
    <source>
        <dbReference type="ARBA" id="ARBA00023136"/>
    </source>
</evidence>
<dbReference type="EMBL" id="JAYWIO010000006">
    <property type="protein sequence ID" value="KAK7258179.1"/>
    <property type="molecule type" value="Genomic_DNA"/>
</dbReference>
<dbReference type="InterPro" id="IPR051103">
    <property type="entry name" value="Plant_metabolite_P450s"/>
</dbReference>
<dbReference type="Gene3D" id="1.10.630.10">
    <property type="entry name" value="Cytochrome P450"/>
    <property type="match status" value="1"/>
</dbReference>
<evidence type="ECO:0000313" key="16">
    <source>
        <dbReference type="Proteomes" id="UP001372338"/>
    </source>
</evidence>
<evidence type="ECO:0000256" key="2">
    <source>
        <dbReference type="ARBA" id="ARBA00004167"/>
    </source>
</evidence>
<evidence type="ECO:0000256" key="5">
    <source>
        <dbReference type="ARBA" id="ARBA00022692"/>
    </source>
</evidence>
<dbReference type="Proteomes" id="UP001372338">
    <property type="component" value="Unassembled WGS sequence"/>
</dbReference>
<dbReference type="InterPro" id="IPR036396">
    <property type="entry name" value="Cyt_P450_sf"/>
</dbReference>
<keyword evidence="6 12" id="KW-0479">Metal-binding</keyword>
<accession>A0AAN9EIJ1</accession>
<evidence type="ECO:0000256" key="14">
    <source>
        <dbReference type="SAM" id="SignalP"/>
    </source>
</evidence>
<comment type="similarity">
    <text evidence="3 13">Belongs to the cytochrome P450 family.</text>
</comment>
<keyword evidence="10 13" id="KW-0503">Monooxygenase</keyword>
<keyword evidence="5" id="KW-0812">Transmembrane</keyword>
<keyword evidence="11" id="KW-0472">Membrane</keyword>
<protein>
    <recommendedName>
        <fullName evidence="17">Cytochrome P450</fullName>
    </recommendedName>
</protein>
<evidence type="ECO:0000256" key="12">
    <source>
        <dbReference type="PIRSR" id="PIRSR602401-1"/>
    </source>
</evidence>
<dbReference type="PANTHER" id="PTHR24298">
    <property type="entry name" value="FLAVONOID 3'-MONOOXYGENASE-RELATED"/>
    <property type="match status" value="1"/>
</dbReference>
<evidence type="ECO:0000256" key="8">
    <source>
        <dbReference type="ARBA" id="ARBA00023002"/>
    </source>
</evidence>
<keyword evidence="16" id="KW-1185">Reference proteome</keyword>
<feature type="binding site" description="axial binding residue" evidence="12">
    <location>
        <position position="464"/>
    </location>
    <ligand>
        <name>heme</name>
        <dbReference type="ChEBI" id="CHEBI:30413"/>
    </ligand>
    <ligandPart>
        <name>Fe</name>
        <dbReference type="ChEBI" id="CHEBI:18248"/>
    </ligandPart>
</feature>
<evidence type="ECO:0008006" key="17">
    <source>
        <dbReference type="Google" id="ProtNLM"/>
    </source>
</evidence>
<dbReference type="FunFam" id="1.10.630.10:FF:000012">
    <property type="entry name" value="Cytochrome P450 family protein"/>
    <property type="match status" value="1"/>
</dbReference>
<dbReference type="InterPro" id="IPR001128">
    <property type="entry name" value="Cyt_P450"/>
</dbReference>
<keyword evidence="7" id="KW-1133">Transmembrane helix</keyword>
<dbReference type="GO" id="GO:0005506">
    <property type="term" value="F:iron ion binding"/>
    <property type="evidence" value="ECO:0007669"/>
    <property type="project" value="InterPro"/>
</dbReference>
<dbReference type="InterPro" id="IPR017972">
    <property type="entry name" value="Cyt_P450_CS"/>
</dbReference>
<comment type="cofactor">
    <cofactor evidence="1 12">
        <name>heme</name>
        <dbReference type="ChEBI" id="CHEBI:30413"/>
    </cofactor>
</comment>
<dbReference type="SUPFAM" id="SSF48264">
    <property type="entry name" value="Cytochrome P450"/>
    <property type="match status" value="1"/>
</dbReference>
<evidence type="ECO:0000256" key="3">
    <source>
        <dbReference type="ARBA" id="ARBA00010617"/>
    </source>
</evidence>
<gene>
    <name evidence="15" type="ORF">RIF29_32685</name>
</gene>
<comment type="caution">
    <text evidence="15">The sequence shown here is derived from an EMBL/GenBank/DDBJ whole genome shotgun (WGS) entry which is preliminary data.</text>
</comment>
<feature type="chain" id="PRO_5042954033" description="Cytochrome P450" evidence="14">
    <location>
        <begin position="24"/>
        <end position="519"/>
    </location>
</feature>
<evidence type="ECO:0000256" key="7">
    <source>
        <dbReference type="ARBA" id="ARBA00022989"/>
    </source>
</evidence>
<dbReference type="CDD" id="cd11075">
    <property type="entry name" value="CYP77_89"/>
    <property type="match status" value="1"/>
</dbReference>
<dbReference type="PRINTS" id="PR00463">
    <property type="entry name" value="EP450I"/>
</dbReference>
<evidence type="ECO:0000256" key="1">
    <source>
        <dbReference type="ARBA" id="ARBA00001971"/>
    </source>
</evidence>
<keyword evidence="8 13" id="KW-0560">Oxidoreductase</keyword>
<proteinExistence type="inferred from homology"/>
<feature type="signal peptide" evidence="14">
    <location>
        <begin position="1"/>
        <end position="23"/>
    </location>
</feature>
<dbReference type="GO" id="GO:0016709">
    <property type="term" value="F:oxidoreductase activity, acting on paired donors, with incorporation or reduction of molecular oxygen, NAD(P)H as one donor, and incorporation of one atom of oxygen"/>
    <property type="evidence" value="ECO:0007669"/>
    <property type="project" value="TreeGrafter"/>
</dbReference>
<dbReference type="PROSITE" id="PS00086">
    <property type="entry name" value="CYTOCHROME_P450"/>
    <property type="match status" value="1"/>
</dbReference>
<dbReference type="PRINTS" id="PR00385">
    <property type="entry name" value="P450"/>
</dbReference>
<organism evidence="15 16">
    <name type="scientific">Crotalaria pallida</name>
    <name type="common">Smooth rattlebox</name>
    <name type="synonym">Crotalaria striata</name>
    <dbReference type="NCBI Taxonomy" id="3830"/>
    <lineage>
        <taxon>Eukaryota</taxon>
        <taxon>Viridiplantae</taxon>
        <taxon>Streptophyta</taxon>
        <taxon>Embryophyta</taxon>
        <taxon>Tracheophyta</taxon>
        <taxon>Spermatophyta</taxon>
        <taxon>Magnoliopsida</taxon>
        <taxon>eudicotyledons</taxon>
        <taxon>Gunneridae</taxon>
        <taxon>Pentapetalae</taxon>
        <taxon>rosids</taxon>
        <taxon>fabids</taxon>
        <taxon>Fabales</taxon>
        <taxon>Fabaceae</taxon>
        <taxon>Papilionoideae</taxon>
        <taxon>50 kb inversion clade</taxon>
        <taxon>genistoids sensu lato</taxon>
        <taxon>core genistoids</taxon>
        <taxon>Crotalarieae</taxon>
        <taxon>Crotalaria</taxon>
    </lineage>
</organism>
<dbReference type="Pfam" id="PF00067">
    <property type="entry name" value="p450"/>
    <property type="match status" value="1"/>
</dbReference>
<reference evidence="15 16" key="1">
    <citation type="submission" date="2024-01" db="EMBL/GenBank/DDBJ databases">
        <title>The genomes of 5 underutilized Papilionoideae crops provide insights into root nodulation and disease resistanc.</title>
        <authorList>
            <person name="Yuan L."/>
        </authorList>
    </citation>
    <scope>NUCLEOTIDE SEQUENCE [LARGE SCALE GENOMIC DNA]</scope>
    <source>
        <strain evidence="15">ZHUSHIDOU_FW_LH</strain>
        <tissue evidence="15">Leaf</tissue>
    </source>
</reference>
<evidence type="ECO:0000313" key="15">
    <source>
        <dbReference type="EMBL" id="KAK7258179.1"/>
    </source>
</evidence>
<sequence>MMETWFFIIILCFCLSIILKTVANLLFPGSPLPPGPSRFNIIGNIKLSQQYIKDPETLLKNLHAKYGPIFSVPVGSHIDIFIGDRFLAHQALIENSIIFADRPEAIPTNKILSYNQRDIVFSVYGPRWRLLRRNLTSRTLHSSQVKSYARTRKWVLDMLLERFKSDVDARNYTIATEYFRYGMFCLQVLLCLGDKLDEKQIKEIEETQCRMIVSFERYFVLNLWPPITTILFRKRMKEFLQLRKDQEDVLIPLINARRKIKEERQSNVDRENSGSEEYVECYVDTLLDLELSEEDEGSKLDDANICTLCAEFVNAGAETTATALEWIMANVVKYQDIQKRIVEEIKGVMGDREEKEVKYDDLHKLPYLKAVVLEGLRRHPPAHYVPPHKVTKDFVLNGYLIPTSATINFLVAEMAWDPTNWDDPMAFKPERFMNNGEENGGKTFDITGSKEIKMMPFGVGRRMCPGYAVGMMHLEYFVANFVWKFEWKVADGDDIDMSEKLQFTSVMKNPFKAHISPRF</sequence>
<evidence type="ECO:0000256" key="10">
    <source>
        <dbReference type="ARBA" id="ARBA00023033"/>
    </source>
</evidence>
<dbReference type="InterPro" id="IPR002401">
    <property type="entry name" value="Cyt_P450_E_grp-I"/>
</dbReference>
<name>A0AAN9EIJ1_CROPI</name>
<evidence type="ECO:0000256" key="13">
    <source>
        <dbReference type="RuleBase" id="RU000461"/>
    </source>
</evidence>
<keyword evidence="14" id="KW-0732">Signal</keyword>
<keyword evidence="4 12" id="KW-0349">Heme</keyword>
<evidence type="ECO:0000256" key="4">
    <source>
        <dbReference type="ARBA" id="ARBA00022617"/>
    </source>
</evidence>
<dbReference type="PANTHER" id="PTHR24298:SF917">
    <property type="entry name" value="CYTOCHROME P450 FAMILY PROTEIN"/>
    <property type="match status" value="1"/>
</dbReference>
<evidence type="ECO:0000256" key="9">
    <source>
        <dbReference type="ARBA" id="ARBA00023004"/>
    </source>
</evidence>
<keyword evidence="9 12" id="KW-0408">Iron</keyword>
<dbReference type="AlphaFoldDB" id="A0AAN9EIJ1"/>
<evidence type="ECO:0000256" key="6">
    <source>
        <dbReference type="ARBA" id="ARBA00022723"/>
    </source>
</evidence>